<organism evidence="9 10">
    <name type="scientific">Paramecium octaurelia</name>
    <dbReference type="NCBI Taxonomy" id="43137"/>
    <lineage>
        <taxon>Eukaryota</taxon>
        <taxon>Sar</taxon>
        <taxon>Alveolata</taxon>
        <taxon>Ciliophora</taxon>
        <taxon>Intramacronucleata</taxon>
        <taxon>Oligohymenophorea</taxon>
        <taxon>Peniculida</taxon>
        <taxon>Parameciidae</taxon>
        <taxon>Paramecium</taxon>
    </lineage>
</organism>
<evidence type="ECO:0000256" key="5">
    <source>
        <dbReference type="ARBA" id="ARBA00024334"/>
    </source>
</evidence>
<evidence type="ECO:0000259" key="8">
    <source>
        <dbReference type="PROSITE" id="PS50222"/>
    </source>
</evidence>
<dbReference type="PROSITE" id="PS50222">
    <property type="entry name" value="EF_HAND_2"/>
    <property type="match status" value="3"/>
</dbReference>
<dbReference type="InterPro" id="IPR045269">
    <property type="entry name" value="Atg1-like"/>
</dbReference>
<sequence>MKKILNRYSYSENDELGRGAFGRVYKGFDSKTNKPVAIKFMSLDGLFDQQLIENFKQEMSIMKEFNHPNIVKLLDYKMDPQQNIVVFDYCEGGDLSKYLDKNGSMLDEYTATQILIQIVNGFREVIAKGYIHRDVKPANILIQNGLFKLADFGFATKVATNELLDQQVGTPLYMAPQLLENTAYSSKCDIWSLGIIAYEMIYGRQPWPCRDMKSYLKNIKCYPLRFPIDKAVSDQYKNFVRQCLKVDEIQRIGWKDLFDHPLLDTRQLAQKTFKIIEIDEETKQILRNIQYIAQARQLKIQEQFTKYDLDKEGNLDFNEFHQFIQKIDPSLTSNETSKLFNFLDQQRKQKINLNEFQVLFSGNDFSDLKNFAQRIISDLKEIIANNKLNVDQIFHFYDEDKEEDLKLDEFSNLILRIAPALKPKEILIVFTEFDKNNDDSISLEEFKKIICPQGQNYERLKLQKLQQQLVAEIKRRKLTNENIFKTFNVSKTNKMNYEEFATLCRDLVIVITEDEIQQVFKTADKNQDQFIRYEEFMNFFK</sequence>
<dbReference type="OrthoDB" id="40902at2759"/>
<feature type="domain" description="EF-hand" evidence="8">
    <location>
        <begin position="295"/>
        <end position="330"/>
    </location>
</feature>
<dbReference type="SMART" id="SM00054">
    <property type="entry name" value="EFh"/>
    <property type="match status" value="6"/>
</dbReference>
<dbReference type="SMART" id="SM00220">
    <property type="entry name" value="S_TKc"/>
    <property type="match status" value="1"/>
</dbReference>
<keyword evidence="1" id="KW-0808">Transferase</keyword>
<keyword evidence="3" id="KW-0418">Kinase</keyword>
<dbReference type="GO" id="GO:0005829">
    <property type="term" value="C:cytosol"/>
    <property type="evidence" value="ECO:0007669"/>
    <property type="project" value="TreeGrafter"/>
</dbReference>
<dbReference type="FunFam" id="1.10.510.10:FF:000771">
    <property type="entry name" value="Uncharacterized protein"/>
    <property type="match status" value="1"/>
</dbReference>
<accession>A0A8S1VR05</accession>
<evidence type="ECO:0000313" key="9">
    <source>
        <dbReference type="EMBL" id="CAD8178069.1"/>
    </source>
</evidence>
<feature type="binding site" evidence="6">
    <location>
        <position position="39"/>
    </location>
    <ligand>
        <name>ATP</name>
        <dbReference type="ChEBI" id="CHEBI:30616"/>
    </ligand>
</feature>
<comment type="similarity">
    <text evidence="5">Belongs to the protein kinase superfamily. Ser/Thr protein kinase family. CDPK subfamily.</text>
</comment>
<feature type="domain" description="Protein kinase" evidence="7">
    <location>
        <begin position="10"/>
        <end position="263"/>
    </location>
</feature>
<gene>
    <name evidence="9" type="ORF">POCTA_138.1.T0700112</name>
</gene>
<evidence type="ECO:0000259" key="7">
    <source>
        <dbReference type="PROSITE" id="PS50011"/>
    </source>
</evidence>
<dbReference type="FunFam" id="1.10.238.10:FF:000619">
    <property type="entry name" value="Uncharacterized protein"/>
    <property type="match status" value="1"/>
</dbReference>
<proteinExistence type="inferred from homology"/>
<feature type="domain" description="EF-hand" evidence="8">
    <location>
        <begin position="511"/>
        <end position="541"/>
    </location>
</feature>
<dbReference type="EMBL" id="CAJJDP010000069">
    <property type="protein sequence ID" value="CAD8178069.1"/>
    <property type="molecule type" value="Genomic_DNA"/>
</dbReference>
<dbReference type="GO" id="GO:0000045">
    <property type="term" value="P:autophagosome assembly"/>
    <property type="evidence" value="ECO:0007669"/>
    <property type="project" value="TreeGrafter"/>
</dbReference>
<dbReference type="InterPro" id="IPR008271">
    <property type="entry name" value="Ser/Thr_kinase_AS"/>
</dbReference>
<evidence type="ECO:0000313" key="10">
    <source>
        <dbReference type="Proteomes" id="UP000683925"/>
    </source>
</evidence>
<evidence type="ECO:0008006" key="11">
    <source>
        <dbReference type="Google" id="ProtNLM"/>
    </source>
</evidence>
<dbReference type="PANTHER" id="PTHR24348">
    <property type="entry name" value="SERINE/THREONINE-PROTEIN KINASE UNC-51-RELATED"/>
    <property type="match status" value="1"/>
</dbReference>
<dbReference type="GO" id="GO:0004674">
    <property type="term" value="F:protein serine/threonine kinase activity"/>
    <property type="evidence" value="ECO:0007669"/>
    <property type="project" value="InterPro"/>
</dbReference>
<keyword evidence="2 6" id="KW-0547">Nucleotide-binding</keyword>
<dbReference type="GO" id="GO:0005776">
    <property type="term" value="C:autophagosome"/>
    <property type="evidence" value="ECO:0007669"/>
    <property type="project" value="TreeGrafter"/>
</dbReference>
<reference evidence="9" key="1">
    <citation type="submission" date="2021-01" db="EMBL/GenBank/DDBJ databases">
        <authorList>
            <consortium name="Genoscope - CEA"/>
            <person name="William W."/>
        </authorList>
    </citation>
    <scope>NUCLEOTIDE SEQUENCE</scope>
</reference>
<dbReference type="Pfam" id="PF00069">
    <property type="entry name" value="Pkinase"/>
    <property type="match status" value="1"/>
</dbReference>
<dbReference type="PROSITE" id="PS50011">
    <property type="entry name" value="PROTEIN_KINASE_DOM"/>
    <property type="match status" value="1"/>
</dbReference>
<dbReference type="InterPro" id="IPR018247">
    <property type="entry name" value="EF_Hand_1_Ca_BS"/>
</dbReference>
<evidence type="ECO:0000256" key="4">
    <source>
        <dbReference type="ARBA" id="ARBA00022840"/>
    </source>
</evidence>
<evidence type="ECO:0000256" key="6">
    <source>
        <dbReference type="PROSITE-ProRule" id="PRU10141"/>
    </source>
</evidence>
<dbReference type="InterPro" id="IPR000719">
    <property type="entry name" value="Prot_kinase_dom"/>
</dbReference>
<evidence type="ECO:0000256" key="1">
    <source>
        <dbReference type="ARBA" id="ARBA00022679"/>
    </source>
</evidence>
<evidence type="ECO:0000256" key="3">
    <source>
        <dbReference type="ARBA" id="ARBA00022777"/>
    </source>
</evidence>
<dbReference type="PANTHER" id="PTHR24348:SF22">
    <property type="entry name" value="NON-SPECIFIC SERINE_THREONINE PROTEIN KINASE"/>
    <property type="match status" value="1"/>
</dbReference>
<dbReference type="PROSITE" id="PS00018">
    <property type="entry name" value="EF_HAND_1"/>
    <property type="match status" value="2"/>
</dbReference>
<dbReference type="GO" id="GO:0005524">
    <property type="term" value="F:ATP binding"/>
    <property type="evidence" value="ECO:0007669"/>
    <property type="project" value="UniProtKB-UniRule"/>
</dbReference>
<keyword evidence="10" id="KW-1185">Reference proteome</keyword>
<comment type="caution">
    <text evidence="9">The sequence shown here is derived from an EMBL/GenBank/DDBJ whole genome shotgun (WGS) entry which is preliminary data.</text>
</comment>
<dbReference type="GO" id="GO:0005509">
    <property type="term" value="F:calcium ion binding"/>
    <property type="evidence" value="ECO:0007669"/>
    <property type="project" value="InterPro"/>
</dbReference>
<dbReference type="InterPro" id="IPR017441">
    <property type="entry name" value="Protein_kinase_ATP_BS"/>
</dbReference>
<dbReference type="AlphaFoldDB" id="A0A8S1VR05"/>
<dbReference type="PROSITE" id="PS00107">
    <property type="entry name" value="PROTEIN_KINASE_ATP"/>
    <property type="match status" value="1"/>
</dbReference>
<dbReference type="GO" id="GO:0016020">
    <property type="term" value="C:membrane"/>
    <property type="evidence" value="ECO:0007669"/>
    <property type="project" value="TreeGrafter"/>
</dbReference>
<dbReference type="GO" id="GO:0000407">
    <property type="term" value="C:phagophore assembly site"/>
    <property type="evidence" value="ECO:0007669"/>
    <property type="project" value="TreeGrafter"/>
</dbReference>
<feature type="domain" description="EF-hand" evidence="8">
    <location>
        <begin position="421"/>
        <end position="456"/>
    </location>
</feature>
<keyword evidence="4 6" id="KW-0067">ATP-binding</keyword>
<protein>
    <recommendedName>
        <fullName evidence="11">Calcium-dependent protein kinase</fullName>
    </recommendedName>
</protein>
<dbReference type="Proteomes" id="UP000683925">
    <property type="component" value="Unassembled WGS sequence"/>
</dbReference>
<dbReference type="PROSITE" id="PS00108">
    <property type="entry name" value="PROTEIN_KINASE_ST"/>
    <property type="match status" value="1"/>
</dbReference>
<name>A0A8S1VR05_PAROT</name>
<dbReference type="GO" id="GO:0010506">
    <property type="term" value="P:regulation of autophagy"/>
    <property type="evidence" value="ECO:0007669"/>
    <property type="project" value="InterPro"/>
</dbReference>
<dbReference type="OMA" id="KQEMSIM"/>
<evidence type="ECO:0000256" key="2">
    <source>
        <dbReference type="ARBA" id="ARBA00022741"/>
    </source>
</evidence>
<dbReference type="Pfam" id="PF13499">
    <property type="entry name" value="EF-hand_7"/>
    <property type="match status" value="3"/>
</dbReference>
<dbReference type="InterPro" id="IPR002048">
    <property type="entry name" value="EF_hand_dom"/>
</dbReference>